<protein>
    <submittedName>
        <fullName evidence="1">Uncharacterized protein</fullName>
    </submittedName>
</protein>
<dbReference type="EMBL" id="JAFCIX010000573">
    <property type="protein sequence ID" value="KAH6586523.1"/>
    <property type="molecule type" value="Genomic_DNA"/>
</dbReference>
<evidence type="ECO:0000313" key="2">
    <source>
        <dbReference type="Proteomes" id="UP001648503"/>
    </source>
</evidence>
<comment type="caution">
    <text evidence="1">The sequence shown here is derived from an EMBL/GenBank/DDBJ whole genome shotgun (WGS) entry which is preliminary data.</text>
</comment>
<keyword evidence="2" id="KW-1185">Reference proteome</keyword>
<organism evidence="1 2">
    <name type="scientific">Batrachochytrium salamandrivorans</name>
    <dbReference type="NCBI Taxonomy" id="1357716"/>
    <lineage>
        <taxon>Eukaryota</taxon>
        <taxon>Fungi</taxon>
        <taxon>Fungi incertae sedis</taxon>
        <taxon>Chytridiomycota</taxon>
        <taxon>Chytridiomycota incertae sedis</taxon>
        <taxon>Chytridiomycetes</taxon>
        <taxon>Rhizophydiales</taxon>
        <taxon>Rhizophydiales incertae sedis</taxon>
        <taxon>Batrachochytrium</taxon>
    </lineage>
</organism>
<proteinExistence type="predicted"/>
<sequence length="118" mass="13248">MRVDLTQSVWPQLTSQLTQSTRPKLKVVKEATELRENPDERRRSSTALLFNRVRSKEQSGAVCVFLIGHSQSAQLQLKQQCALRAPPNCEESSLLSTIIIAPSMVLLYCRLLIPIATD</sequence>
<name>A0ABQ8ETY1_9FUNG</name>
<accession>A0ABQ8ETY1</accession>
<dbReference type="Proteomes" id="UP001648503">
    <property type="component" value="Unassembled WGS sequence"/>
</dbReference>
<gene>
    <name evidence="1" type="ORF">BASA50_000477</name>
</gene>
<evidence type="ECO:0000313" key="1">
    <source>
        <dbReference type="EMBL" id="KAH6586523.1"/>
    </source>
</evidence>
<reference evidence="1 2" key="1">
    <citation type="submission" date="2021-02" db="EMBL/GenBank/DDBJ databases">
        <title>Variation within the Batrachochytrium salamandrivorans European outbreak.</title>
        <authorList>
            <person name="Kelly M."/>
            <person name="Pasmans F."/>
            <person name="Shea T.P."/>
            <person name="Munoz J.F."/>
            <person name="Carranza S."/>
            <person name="Cuomo C.A."/>
            <person name="Martel A."/>
        </authorList>
    </citation>
    <scope>NUCLEOTIDE SEQUENCE [LARGE SCALE GENOMIC DNA]</scope>
    <source>
        <strain evidence="1 2">AMFP18/2</strain>
    </source>
</reference>